<dbReference type="Gene3D" id="1.20.144.10">
    <property type="entry name" value="Phosphatidic acid phosphatase type 2/haloperoxidase"/>
    <property type="match status" value="1"/>
</dbReference>
<feature type="transmembrane region" description="Helical" evidence="2">
    <location>
        <begin position="200"/>
        <end position="221"/>
    </location>
</feature>
<comment type="caution">
    <text evidence="4">The sequence shown here is derived from an EMBL/GenBank/DDBJ whole genome shotgun (WGS) entry which is preliminary data.</text>
</comment>
<dbReference type="SUPFAM" id="SSF48317">
    <property type="entry name" value="Acid phosphatase/Vanadium-dependent haloperoxidase"/>
    <property type="match status" value="1"/>
</dbReference>
<gene>
    <name evidence="4" type="ORF">HDG69_000518</name>
</gene>
<keyword evidence="2" id="KW-0812">Transmembrane</keyword>
<proteinExistence type="predicted"/>
<dbReference type="Proteomes" id="UP000757540">
    <property type="component" value="Unassembled WGS sequence"/>
</dbReference>
<dbReference type="Pfam" id="PF01569">
    <property type="entry name" value="PAP2"/>
    <property type="match status" value="1"/>
</dbReference>
<feature type="transmembrane region" description="Helical" evidence="2">
    <location>
        <begin position="312"/>
        <end position="335"/>
    </location>
</feature>
<feature type="transmembrane region" description="Helical" evidence="2">
    <location>
        <begin position="274"/>
        <end position="300"/>
    </location>
</feature>
<reference evidence="4 5" key="1">
    <citation type="submission" date="2020-05" db="EMBL/GenBank/DDBJ databases">
        <title>Genomic Encyclopedia of Type Strains, Phase III (KMG-III): the genomes of soil and plant-associated and newly described type strains.</title>
        <authorList>
            <person name="Whitman W."/>
        </authorList>
    </citation>
    <scope>NUCLEOTIDE SEQUENCE [LARGE SCALE GENOMIC DNA]</scope>
    <source>
        <strain evidence="4 5">KCTC 19046</strain>
    </source>
</reference>
<feature type="transmembrane region" description="Helical" evidence="2">
    <location>
        <begin position="136"/>
        <end position="154"/>
    </location>
</feature>
<keyword evidence="2" id="KW-0472">Membrane</keyword>
<evidence type="ECO:0000256" key="1">
    <source>
        <dbReference type="SAM" id="MobiDB-lite"/>
    </source>
</evidence>
<dbReference type="InterPro" id="IPR036938">
    <property type="entry name" value="PAP2/HPO_sf"/>
</dbReference>
<organism evidence="4 5">
    <name type="scientific">Isoptericola halotolerans</name>
    <dbReference type="NCBI Taxonomy" id="300560"/>
    <lineage>
        <taxon>Bacteria</taxon>
        <taxon>Bacillati</taxon>
        <taxon>Actinomycetota</taxon>
        <taxon>Actinomycetes</taxon>
        <taxon>Micrococcales</taxon>
        <taxon>Promicromonosporaceae</taxon>
        <taxon>Isoptericola</taxon>
    </lineage>
</organism>
<feature type="region of interest" description="Disordered" evidence="1">
    <location>
        <begin position="1"/>
        <end position="33"/>
    </location>
</feature>
<feature type="transmembrane region" description="Helical" evidence="2">
    <location>
        <begin position="57"/>
        <end position="77"/>
    </location>
</feature>
<feature type="transmembrane region" description="Helical" evidence="2">
    <location>
        <begin position="111"/>
        <end position="129"/>
    </location>
</feature>
<dbReference type="EMBL" id="JABEZU010000001">
    <property type="protein sequence ID" value="NOV95965.1"/>
    <property type="molecule type" value="Genomic_DNA"/>
</dbReference>
<feature type="domain" description="Phosphatidic acid phosphatase type 2/haloperoxidase" evidence="3">
    <location>
        <begin position="136"/>
        <end position="242"/>
    </location>
</feature>
<protein>
    <recommendedName>
        <fullName evidence="3">Phosphatidic acid phosphatase type 2/haloperoxidase domain-containing protein</fullName>
    </recommendedName>
</protein>
<keyword evidence="2" id="KW-1133">Transmembrane helix</keyword>
<evidence type="ECO:0000313" key="4">
    <source>
        <dbReference type="EMBL" id="NOV95965.1"/>
    </source>
</evidence>
<keyword evidence="5" id="KW-1185">Reference proteome</keyword>
<sequence length="346" mass="35255">MNGDTRKFSAAVPPAGPPSIPPGRAPAAGVPTPERGVTPVAAVTAPPRPRVRPGAQAVAAVVAVVAVVAFWATYRYFVTTVSGQTLDELAFFGANYGQGRLWQVAEPVLDVVSVAFVVGGIGAAMAVALARRRWVLALQVAVLVGGANLTTQLLKHQVLSRPDLLPGWNGGNTLPSGHTTVAASVSVALLLATPRAWRPTVALLGAVYTGATGVSTLIGQWHRPSDVVAALFVVLAWGALVCAMTPASSLDVAPRGRRLPSGLPRPNAFHSPGSSVVACLLLLGGAVAGGLAMVAALRILEADTVPMADDVTAYAAGVLGVLAATAVTFGLLLLVRQATARPRQAP</sequence>
<dbReference type="SMART" id="SM00014">
    <property type="entry name" value="acidPPc"/>
    <property type="match status" value="1"/>
</dbReference>
<evidence type="ECO:0000259" key="3">
    <source>
        <dbReference type="SMART" id="SM00014"/>
    </source>
</evidence>
<feature type="compositionally biased region" description="Pro residues" evidence="1">
    <location>
        <begin position="14"/>
        <end position="24"/>
    </location>
</feature>
<feature type="transmembrane region" description="Helical" evidence="2">
    <location>
        <begin position="227"/>
        <end position="253"/>
    </location>
</feature>
<dbReference type="RefSeq" id="WP_343036221.1">
    <property type="nucleotide sequence ID" value="NZ_BAAAML010000002.1"/>
</dbReference>
<feature type="transmembrane region" description="Helical" evidence="2">
    <location>
        <begin position="174"/>
        <end position="193"/>
    </location>
</feature>
<evidence type="ECO:0000256" key="2">
    <source>
        <dbReference type="SAM" id="Phobius"/>
    </source>
</evidence>
<name>A0ABX1ZZB8_9MICO</name>
<dbReference type="InterPro" id="IPR000326">
    <property type="entry name" value="PAP2/HPO"/>
</dbReference>
<evidence type="ECO:0000313" key="5">
    <source>
        <dbReference type="Proteomes" id="UP000757540"/>
    </source>
</evidence>
<accession>A0ABX1ZZB8</accession>